<accession>A0A8E2RXZ1</accession>
<reference evidence="2 3" key="1">
    <citation type="submission" date="2018-03" db="EMBL/GenBank/DDBJ databases">
        <authorList>
            <person name="Nguyen K."/>
            <person name="Fouts D."/>
            <person name="Sutton G."/>
        </authorList>
    </citation>
    <scope>NUCLEOTIDE SEQUENCE [LARGE SCALE GENOMIC DNA]</scope>
    <source>
        <strain evidence="2 3">AU17135</strain>
    </source>
</reference>
<organism evidence="2 3">
    <name type="scientific">Burkholderia multivorans</name>
    <dbReference type="NCBI Taxonomy" id="87883"/>
    <lineage>
        <taxon>Bacteria</taxon>
        <taxon>Pseudomonadati</taxon>
        <taxon>Pseudomonadota</taxon>
        <taxon>Betaproteobacteria</taxon>
        <taxon>Burkholderiales</taxon>
        <taxon>Burkholderiaceae</taxon>
        <taxon>Burkholderia</taxon>
        <taxon>Burkholderia cepacia complex</taxon>
    </lineage>
</organism>
<protein>
    <submittedName>
        <fullName evidence="2">Uncharacterized protein</fullName>
    </submittedName>
</protein>
<feature type="region of interest" description="Disordered" evidence="1">
    <location>
        <begin position="28"/>
        <end position="75"/>
    </location>
</feature>
<dbReference type="AlphaFoldDB" id="A0A8E2RXZ1"/>
<sequence>MRDDEAAQLRFIRTKLNALHRCKRTRGARDSRAEFERGATHSKRRRYARAHSVTPHGRPEKHARQLRRAASALTT</sequence>
<evidence type="ECO:0000313" key="2">
    <source>
        <dbReference type="EMBL" id="PRF23566.1"/>
    </source>
</evidence>
<dbReference type="EMBL" id="PVFZ01000036">
    <property type="protein sequence ID" value="PRF23566.1"/>
    <property type="molecule type" value="Genomic_DNA"/>
</dbReference>
<comment type="caution">
    <text evidence="2">The sequence shown here is derived from an EMBL/GenBank/DDBJ whole genome shotgun (WGS) entry which is preliminary data.</text>
</comment>
<name>A0A8E2RXZ1_9BURK</name>
<proteinExistence type="predicted"/>
<dbReference type="Proteomes" id="UP000237686">
    <property type="component" value="Unassembled WGS sequence"/>
</dbReference>
<evidence type="ECO:0000313" key="3">
    <source>
        <dbReference type="Proteomes" id="UP000237686"/>
    </source>
</evidence>
<gene>
    <name evidence="2" type="ORF">C6P98_13440</name>
</gene>
<feature type="compositionally biased region" description="Basic and acidic residues" evidence="1">
    <location>
        <begin position="28"/>
        <end position="39"/>
    </location>
</feature>
<evidence type="ECO:0000256" key="1">
    <source>
        <dbReference type="SAM" id="MobiDB-lite"/>
    </source>
</evidence>
<feature type="compositionally biased region" description="Basic residues" evidence="1">
    <location>
        <begin position="40"/>
        <end position="49"/>
    </location>
</feature>